<dbReference type="KEGG" id="lrug:AB8B22_07120"/>
<dbReference type="RefSeq" id="WP_369710587.1">
    <property type="nucleotide sequence ID" value="NZ_CP165644.1"/>
</dbReference>
<evidence type="ECO:0000313" key="1">
    <source>
        <dbReference type="EMBL" id="XDU66189.1"/>
    </source>
</evidence>
<proteinExistence type="predicted"/>
<dbReference type="AlphaFoldDB" id="A0AB39VG00"/>
<dbReference type="Gene3D" id="3.40.50.1820">
    <property type="entry name" value="alpha/beta hydrolase"/>
    <property type="match status" value="1"/>
</dbReference>
<organism evidence="1">
    <name type="scientific">Leptotrichia rugosa</name>
    <dbReference type="NCBI Taxonomy" id="3239302"/>
    <lineage>
        <taxon>Bacteria</taxon>
        <taxon>Fusobacteriati</taxon>
        <taxon>Fusobacteriota</taxon>
        <taxon>Fusobacteriia</taxon>
        <taxon>Fusobacteriales</taxon>
        <taxon>Leptotrichiaceae</taxon>
        <taxon>Leptotrichia</taxon>
    </lineage>
</organism>
<gene>
    <name evidence="1" type="ORF">AB8B22_07120</name>
</gene>
<protein>
    <submittedName>
        <fullName evidence="1">Uncharacterized protein</fullName>
    </submittedName>
</protein>
<sequence length="79" mass="8579">MKSDRGLDFDKEVVAKALVATIDEVYKRTDKKSILISRSQGGSPGWLAPVYTKNIKAIVAIEPGGPAAENSIEYKELLS</sequence>
<name>A0AB39VG00_9FUSO</name>
<accession>A0AB39VG00</accession>
<reference evidence="1" key="1">
    <citation type="submission" date="2024-07" db="EMBL/GenBank/DDBJ databases">
        <authorList>
            <person name="Li X.-J."/>
            <person name="Wang X."/>
        </authorList>
    </citation>
    <scope>NUCLEOTIDE SEQUENCE</scope>
    <source>
        <strain evidence="1">HSP-334</strain>
    </source>
</reference>
<dbReference type="EMBL" id="CP165644">
    <property type="protein sequence ID" value="XDU66189.1"/>
    <property type="molecule type" value="Genomic_DNA"/>
</dbReference>
<dbReference type="InterPro" id="IPR029058">
    <property type="entry name" value="AB_hydrolase_fold"/>
</dbReference>